<dbReference type="GO" id="GO:0008171">
    <property type="term" value="F:O-methyltransferase activity"/>
    <property type="evidence" value="ECO:0007669"/>
    <property type="project" value="InterPro"/>
</dbReference>
<comment type="caution">
    <text evidence="4">The sequence shown here is derived from an EMBL/GenBank/DDBJ whole genome shotgun (WGS) entry which is preliminary data.</text>
</comment>
<keyword evidence="5" id="KW-1185">Reference proteome</keyword>
<proteinExistence type="predicted"/>
<accession>A0A6M0CPG0</accession>
<dbReference type="Gene3D" id="3.40.50.150">
    <property type="entry name" value="Vaccinia Virus protein VP39"/>
    <property type="match status" value="1"/>
</dbReference>
<dbReference type="EMBL" id="JAABOQ010000007">
    <property type="protein sequence ID" value="NER18823.1"/>
    <property type="molecule type" value="Genomic_DNA"/>
</dbReference>
<dbReference type="GO" id="GO:0032259">
    <property type="term" value="P:methylation"/>
    <property type="evidence" value="ECO:0007669"/>
    <property type="project" value="UniProtKB-KW"/>
</dbReference>
<dbReference type="AlphaFoldDB" id="A0A6M0CPG0"/>
<dbReference type="RefSeq" id="WP_164033505.1">
    <property type="nucleotide sequence ID" value="NZ_JAABOQ010000007.1"/>
</dbReference>
<dbReference type="CDD" id="cd02440">
    <property type="entry name" value="AdoMet_MTases"/>
    <property type="match status" value="1"/>
</dbReference>
<dbReference type="PANTHER" id="PTHR43167:SF1">
    <property type="entry name" value="PUTATIVE (AFU_ORTHOLOGUE AFUA_6G01830)-RELATED"/>
    <property type="match status" value="1"/>
</dbReference>
<evidence type="ECO:0000256" key="3">
    <source>
        <dbReference type="ARBA" id="ARBA00022691"/>
    </source>
</evidence>
<evidence type="ECO:0000313" key="5">
    <source>
        <dbReference type="Proteomes" id="UP000474296"/>
    </source>
</evidence>
<keyword evidence="1 4" id="KW-0489">Methyltransferase</keyword>
<evidence type="ECO:0000313" key="4">
    <source>
        <dbReference type="EMBL" id="NER18823.1"/>
    </source>
</evidence>
<dbReference type="Proteomes" id="UP000474296">
    <property type="component" value="Unassembled WGS sequence"/>
</dbReference>
<dbReference type="InterPro" id="IPR029063">
    <property type="entry name" value="SAM-dependent_MTases_sf"/>
</dbReference>
<organism evidence="4 5">
    <name type="scientific">Spongiivirga citrea</name>
    <dbReference type="NCBI Taxonomy" id="1481457"/>
    <lineage>
        <taxon>Bacteria</taxon>
        <taxon>Pseudomonadati</taxon>
        <taxon>Bacteroidota</taxon>
        <taxon>Flavobacteriia</taxon>
        <taxon>Flavobacteriales</taxon>
        <taxon>Flavobacteriaceae</taxon>
        <taxon>Spongiivirga</taxon>
    </lineage>
</organism>
<gene>
    <name evidence="4" type="ORF">GWK10_16510</name>
</gene>
<dbReference type="SUPFAM" id="SSF53335">
    <property type="entry name" value="S-adenosyl-L-methionine-dependent methyltransferases"/>
    <property type="match status" value="1"/>
</dbReference>
<dbReference type="PANTHER" id="PTHR43167">
    <property type="entry name" value="PUTATIVE (AFU_ORTHOLOGUE AFUA_6G01830)-RELATED"/>
    <property type="match status" value="1"/>
</dbReference>
<evidence type="ECO:0000256" key="1">
    <source>
        <dbReference type="ARBA" id="ARBA00022603"/>
    </source>
</evidence>
<evidence type="ECO:0000256" key="2">
    <source>
        <dbReference type="ARBA" id="ARBA00022679"/>
    </source>
</evidence>
<dbReference type="InterPro" id="IPR002935">
    <property type="entry name" value="SAM_O-MeTrfase"/>
</dbReference>
<dbReference type="Pfam" id="PF01596">
    <property type="entry name" value="Methyltransf_3"/>
    <property type="match status" value="1"/>
</dbReference>
<protein>
    <submittedName>
        <fullName evidence="4">Methyltransferase domain-containing protein</fullName>
    </submittedName>
</protein>
<keyword evidence="2 4" id="KW-0808">Transferase</keyword>
<keyword evidence="3" id="KW-0949">S-adenosyl-L-methionine</keyword>
<reference evidence="4 5" key="1">
    <citation type="submission" date="2020-01" db="EMBL/GenBank/DDBJ databases">
        <title>Spongiivirga citrea KCTC 32990T.</title>
        <authorList>
            <person name="Wang G."/>
        </authorList>
    </citation>
    <scope>NUCLEOTIDE SEQUENCE [LARGE SCALE GENOMIC DNA]</scope>
    <source>
        <strain evidence="4 5">KCTC 32990</strain>
    </source>
</reference>
<name>A0A6M0CPG0_9FLAO</name>
<sequence>MKDSDIRDIPKIYDSLLVRSKEIGFNMTSDKYIGTLLKTLISSKPSGRFLELGTGIGLSLMWMIDGLGADSYIISVDNDPKLVEIAEQNFGADKRVEIVCADGSDWIKGYKGSKFDLIFADSWPGKYSEIDETMNLLNGGGFYVIDDMNRQPNWPNGHASKASRLISSLEERNDITLTKLNWSTGVIIATKIK</sequence>